<evidence type="ECO:0000256" key="1">
    <source>
        <dbReference type="SAM" id="SignalP"/>
    </source>
</evidence>
<evidence type="ECO:0000313" key="2">
    <source>
        <dbReference type="EMBL" id="KAK4177781.1"/>
    </source>
</evidence>
<protein>
    <submittedName>
        <fullName evidence="2">Uncharacterized protein</fullName>
    </submittedName>
</protein>
<accession>A0AAN6WB10</accession>
<organism evidence="2 3">
    <name type="scientific">Triangularia setosa</name>
    <dbReference type="NCBI Taxonomy" id="2587417"/>
    <lineage>
        <taxon>Eukaryota</taxon>
        <taxon>Fungi</taxon>
        <taxon>Dikarya</taxon>
        <taxon>Ascomycota</taxon>
        <taxon>Pezizomycotina</taxon>
        <taxon>Sordariomycetes</taxon>
        <taxon>Sordariomycetidae</taxon>
        <taxon>Sordariales</taxon>
        <taxon>Podosporaceae</taxon>
        <taxon>Triangularia</taxon>
    </lineage>
</organism>
<feature type="signal peptide" evidence="1">
    <location>
        <begin position="1"/>
        <end position="17"/>
    </location>
</feature>
<reference evidence="2" key="2">
    <citation type="submission" date="2023-05" db="EMBL/GenBank/DDBJ databases">
        <authorList>
            <consortium name="Lawrence Berkeley National Laboratory"/>
            <person name="Steindorff A."/>
            <person name="Hensen N."/>
            <person name="Bonometti L."/>
            <person name="Westerberg I."/>
            <person name="Brannstrom I.O."/>
            <person name="Guillou S."/>
            <person name="Cros-Aarteil S."/>
            <person name="Calhoun S."/>
            <person name="Haridas S."/>
            <person name="Kuo A."/>
            <person name="Mondo S."/>
            <person name="Pangilinan J."/>
            <person name="Riley R."/>
            <person name="Labutti K."/>
            <person name="Andreopoulos B."/>
            <person name="Lipzen A."/>
            <person name="Chen C."/>
            <person name="Yanf M."/>
            <person name="Daum C."/>
            <person name="Ng V."/>
            <person name="Clum A."/>
            <person name="Ohm R."/>
            <person name="Martin F."/>
            <person name="Silar P."/>
            <person name="Natvig D."/>
            <person name="Lalanne C."/>
            <person name="Gautier V."/>
            <person name="Ament-Velasquez S.L."/>
            <person name="Kruys A."/>
            <person name="Hutchinson M.I."/>
            <person name="Powell A.J."/>
            <person name="Barry K."/>
            <person name="Miller A.N."/>
            <person name="Grigoriev I.V."/>
            <person name="Debuchy R."/>
            <person name="Gladieux P."/>
            <person name="Thoren M.H."/>
            <person name="Johannesson H."/>
        </authorList>
    </citation>
    <scope>NUCLEOTIDE SEQUENCE</scope>
    <source>
        <strain evidence="2">CBS 892.96</strain>
    </source>
</reference>
<name>A0AAN6WB10_9PEZI</name>
<dbReference type="EMBL" id="MU866155">
    <property type="protein sequence ID" value="KAK4177781.1"/>
    <property type="molecule type" value="Genomic_DNA"/>
</dbReference>
<feature type="chain" id="PRO_5042949410" evidence="1">
    <location>
        <begin position="18"/>
        <end position="165"/>
    </location>
</feature>
<evidence type="ECO:0000313" key="3">
    <source>
        <dbReference type="Proteomes" id="UP001302321"/>
    </source>
</evidence>
<reference evidence="2" key="1">
    <citation type="journal article" date="2023" name="Mol. Phylogenet. Evol.">
        <title>Genome-scale phylogeny and comparative genomics of the fungal order Sordariales.</title>
        <authorList>
            <person name="Hensen N."/>
            <person name="Bonometti L."/>
            <person name="Westerberg I."/>
            <person name="Brannstrom I.O."/>
            <person name="Guillou S."/>
            <person name="Cros-Aarteil S."/>
            <person name="Calhoun S."/>
            <person name="Haridas S."/>
            <person name="Kuo A."/>
            <person name="Mondo S."/>
            <person name="Pangilinan J."/>
            <person name="Riley R."/>
            <person name="LaButti K."/>
            <person name="Andreopoulos B."/>
            <person name="Lipzen A."/>
            <person name="Chen C."/>
            <person name="Yan M."/>
            <person name="Daum C."/>
            <person name="Ng V."/>
            <person name="Clum A."/>
            <person name="Steindorff A."/>
            <person name="Ohm R.A."/>
            <person name="Martin F."/>
            <person name="Silar P."/>
            <person name="Natvig D.O."/>
            <person name="Lalanne C."/>
            <person name="Gautier V."/>
            <person name="Ament-Velasquez S.L."/>
            <person name="Kruys A."/>
            <person name="Hutchinson M.I."/>
            <person name="Powell A.J."/>
            <person name="Barry K."/>
            <person name="Miller A.N."/>
            <person name="Grigoriev I.V."/>
            <person name="Debuchy R."/>
            <person name="Gladieux P."/>
            <person name="Hiltunen Thoren M."/>
            <person name="Johannesson H."/>
        </authorList>
    </citation>
    <scope>NUCLEOTIDE SEQUENCE</scope>
    <source>
        <strain evidence="2">CBS 892.96</strain>
    </source>
</reference>
<comment type="caution">
    <text evidence="2">The sequence shown here is derived from an EMBL/GenBank/DDBJ whole genome shotgun (WGS) entry which is preliminary data.</text>
</comment>
<keyword evidence="1" id="KW-0732">Signal</keyword>
<keyword evidence="3" id="KW-1185">Reference proteome</keyword>
<dbReference type="Proteomes" id="UP001302321">
    <property type="component" value="Unassembled WGS sequence"/>
</dbReference>
<proteinExistence type="predicted"/>
<sequence>MKFTTTTLIITLQTTLGVTVLASPAASVASISAAKLEADCGVLHVMAYNETALPPDVDPTHIRKCVEHPSGSAIDAQAEEENTIGKRDCVSANTGQYGCGRGGYCWKRCDGNGGSWCWQAVNSGWGDWIKCTSSSQCNPQSSWGCGQGPSDCDACGCSCSGGLPW</sequence>
<dbReference type="AlphaFoldDB" id="A0AAN6WB10"/>
<gene>
    <name evidence="2" type="ORF">QBC36DRAFT_370780</name>
</gene>